<accession>A0ABC9A212</accession>
<reference evidence="14" key="1">
    <citation type="submission" date="2024-10" db="EMBL/GenBank/DDBJ databases">
        <authorList>
            <person name="Ryan C."/>
        </authorList>
    </citation>
    <scope>NUCLEOTIDE SEQUENCE [LARGE SCALE GENOMIC DNA]</scope>
</reference>
<evidence type="ECO:0000256" key="13">
    <source>
        <dbReference type="SAM" id="Phobius"/>
    </source>
</evidence>
<name>A0ABC9A212_9POAL</name>
<comment type="similarity">
    <text evidence="3">Belongs to the RLP family.</text>
</comment>
<evidence type="ECO:0000313" key="15">
    <source>
        <dbReference type="Proteomes" id="UP001497457"/>
    </source>
</evidence>
<evidence type="ECO:0000256" key="6">
    <source>
        <dbReference type="ARBA" id="ARBA00022692"/>
    </source>
</evidence>
<dbReference type="AlphaFoldDB" id="A0ABC9A212"/>
<dbReference type="EMBL" id="OZ075112">
    <property type="protein sequence ID" value="CAL4971367.1"/>
    <property type="molecule type" value="Genomic_DNA"/>
</dbReference>
<dbReference type="Gene3D" id="3.80.10.10">
    <property type="entry name" value="Ribonuclease Inhibitor"/>
    <property type="match status" value="1"/>
</dbReference>
<sequence length="405" mass="44445">MSGELPSTLSKCSKLRTIILQGNSFHGDLNNVNFSNLSDLKILDFMLNKFTGKIPESLYFCNNLIALRLSSNNFHGQFSIRLGNLKSLKFLSLTNNSFTNITNALQVLKSSWNLTTLLIGTNFKGEAMPEDETIDGYQNLQVLSMADCSLSGKIPHWLSKLKKLRELFLYSNQLTGTIPPWINSLNLLFVLDVSNNSLVGEIPKELMELPMLKSEKTADGSDQVLLLPVYMSPSLQYHRTNYCPKLLNLGDNKFCGAIPMEVGHLKGLTALNLSFNNLHGDVPQSICNLTNLQALDLSNNHLTGEIPAALENLHFLSDFNISNNDMEGPIPTGGQFCTFPNSSFFGNPRMCGTVLIHHCPSVEPGAAPIGSRGLCGGDIAFAVSFGVFIGVGVLYDQLVLSRYFG</sequence>
<evidence type="ECO:0000256" key="3">
    <source>
        <dbReference type="ARBA" id="ARBA00009592"/>
    </source>
</evidence>
<keyword evidence="4" id="KW-1003">Cell membrane</keyword>
<keyword evidence="10" id="KW-0675">Receptor</keyword>
<feature type="transmembrane region" description="Helical" evidence="13">
    <location>
        <begin position="379"/>
        <end position="400"/>
    </location>
</feature>
<keyword evidence="11" id="KW-0325">Glycoprotein</keyword>
<evidence type="ECO:0000256" key="2">
    <source>
        <dbReference type="ARBA" id="ARBA00004479"/>
    </source>
</evidence>
<dbReference type="PANTHER" id="PTHR27004:SF203">
    <property type="entry name" value="LEUCINE-RICH REPEAT-CONTAINING N-TERMINAL PLANT-TYPE DOMAIN-CONTAINING PROTEIN"/>
    <property type="match status" value="1"/>
</dbReference>
<evidence type="ECO:0000256" key="9">
    <source>
        <dbReference type="ARBA" id="ARBA00023136"/>
    </source>
</evidence>
<keyword evidence="6 13" id="KW-0812">Transmembrane</keyword>
<keyword evidence="15" id="KW-1185">Reference proteome</keyword>
<dbReference type="PRINTS" id="PR00019">
    <property type="entry name" value="LEURICHRPT"/>
</dbReference>
<comment type="subcellular location">
    <subcellularLocation>
        <location evidence="1">Cell membrane</location>
    </subcellularLocation>
    <subcellularLocation>
        <location evidence="12">Endomembrane system</location>
        <topology evidence="12">Single-pass membrane protein</topology>
    </subcellularLocation>
    <subcellularLocation>
        <location evidence="2">Membrane</location>
        <topology evidence="2">Single-pass type I membrane protein</topology>
    </subcellularLocation>
</comment>
<evidence type="ECO:0000313" key="14">
    <source>
        <dbReference type="EMBL" id="CAL4971367.1"/>
    </source>
</evidence>
<protein>
    <submittedName>
        <fullName evidence="14">Uncharacterized protein</fullName>
    </submittedName>
</protein>
<dbReference type="SUPFAM" id="SSF52058">
    <property type="entry name" value="L domain-like"/>
    <property type="match status" value="1"/>
</dbReference>
<evidence type="ECO:0000256" key="10">
    <source>
        <dbReference type="ARBA" id="ARBA00023170"/>
    </source>
</evidence>
<keyword evidence="8 13" id="KW-1133">Transmembrane helix</keyword>
<keyword evidence="5" id="KW-0433">Leucine-rich repeat</keyword>
<dbReference type="PROSITE" id="PS51450">
    <property type="entry name" value="LRR"/>
    <property type="match status" value="1"/>
</dbReference>
<dbReference type="SMART" id="SM00369">
    <property type="entry name" value="LRR_TYP"/>
    <property type="match status" value="3"/>
</dbReference>
<evidence type="ECO:0000256" key="12">
    <source>
        <dbReference type="ARBA" id="ARBA00037847"/>
    </source>
</evidence>
<gene>
    <name evidence="14" type="ORF">URODEC1_LOCUS50626</name>
</gene>
<keyword evidence="7" id="KW-0677">Repeat</keyword>
<dbReference type="InterPro" id="IPR003591">
    <property type="entry name" value="Leu-rich_rpt_typical-subtyp"/>
</dbReference>
<evidence type="ECO:0000256" key="11">
    <source>
        <dbReference type="ARBA" id="ARBA00023180"/>
    </source>
</evidence>
<evidence type="ECO:0000256" key="1">
    <source>
        <dbReference type="ARBA" id="ARBA00004236"/>
    </source>
</evidence>
<proteinExistence type="inferred from homology"/>
<evidence type="ECO:0000256" key="7">
    <source>
        <dbReference type="ARBA" id="ARBA00022737"/>
    </source>
</evidence>
<organism evidence="14 15">
    <name type="scientific">Urochloa decumbens</name>
    <dbReference type="NCBI Taxonomy" id="240449"/>
    <lineage>
        <taxon>Eukaryota</taxon>
        <taxon>Viridiplantae</taxon>
        <taxon>Streptophyta</taxon>
        <taxon>Embryophyta</taxon>
        <taxon>Tracheophyta</taxon>
        <taxon>Spermatophyta</taxon>
        <taxon>Magnoliopsida</taxon>
        <taxon>Liliopsida</taxon>
        <taxon>Poales</taxon>
        <taxon>Poaceae</taxon>
        <taxon>PACMAD clade</taxon>
        <taxon>Panicoideae</taxon>
        <taxon>Panicodae</taxon>
        <taxon>Paniceae</taxon>
        <taxon>Melinidinae</taxon>
        <taxon>Urochloa</taxon>
    </lineage>
</organism>
<dbReference type="PANTHER" id="PTHR27004">
    <property type="entry name" value="RECEPTOR-LIKE PROTEIN 12 ISOFORM X1"/>
    <property type="match status" value="1"/>
</dbReference>
<evidence type="ECO:0000256" key="5">
    <source>
        <dbReference type="ARBA" id="ARBA00022614"/>
    </source>
</evidence>
<dbReference type="Proteomes" id="UP001497457">
    <property type="component" value="Chromosome 2b"/>
</dbReference>
<dbReference type="Pfam" id="PF13855">
    <property type="entry name" value="LRR_8"/>
    <property type="match status" value="1"/>
</dbReference>
<evidence type="ECO:0000256" key="4">
    <source>
        <dbReference type="ARBA" id="ARBA00022475"/>
    </source>
</evidence>
<keyword evidence="9 13" id="KW-0472">Membrane</keyword>
<dbReference type="FunFam" id="3.80.10.10:FF:000213">
    <property type="entry name" value="Tyrosine-sulfated glycopeptide receptor 1"/>
    <property type="match status" value="1"/>
</dbReference>
<dbReference type="GO" id="GO:0005886">
    <property type="term" value="C:plasma membrane"/>
    <property type="evidence" value="ECO:0007669"/>
    <property type="project" value="UniProtKB-SubCell"/>
</dbReference>
<dbReference type="InterPro" id="IPR001611">
    <property type="entry name" value="Leu-rich_rpt"/>
</dbReference>
<dbReference type="Pfam" id="PF00560">
    <property type="entry name" value="LRR_1"/>
    <property type="match status" value="3"/>
</dbReference>
<dbReference type="InterPro" id="IPR032675">
    <property type="entry name" value="LRR_dom_sf"/>
</dbReference>
<evidence type="ECO:0000256" key="8">
    <source>
        <dbReference type="ARBA" id="ARBA00022989"/>
    </source>
</evidence>